<feature type="binding site" evidence="6">
    <location>
        <position position="162"/>
    </location>
    <ligand>
        <name>S-adenosyl-L-methionine</name>
        <dbReference type="ChEBI" id="CHEBI:59789"/>
    </ligand>
</feature>
<comment type="subcellular location">
    <subcellularLocation>
        <location evidence="6">Cytoplasm</location>
    </subcellularLocation>
</comment>
<keyword evidence="7" id="KW-0689">Ribosomal protein</keyword>
<reference evidence="7 8" key="1">
    <citation type="submission" date="2020-08" db="EMBL/GenBank/DDBJ databases">
        <title>Genome public.</title>
        <authorList>
            <person name="Liu C."/>
            <person name="Sun Q."/>
        </authorList>
    </citation>
    <scope>NUCLEOTIDE SEQUENCE [LARGE SCALE GENOMIC DNA]</scope>
    <source>
        <strain evidence="7 8">NSJ-26</strain>
    </source>
</reference>
<evidence type="ECO:0000313" key="8">
    <source>
        <dbReference type="Proteomes" id="UP000601522"/>
    </source>
</evidence>
<feature type="binding site" evidence="6">
    <location>
        <position position="205"/>
    </location>
    <ligand>
        <name>S-adenosyl-L-methionine</name>
        <dbReference type="ChEBI" id="CHEBI:59789"/>
    </ligand>
</feature>
<keyword evidence="3 6" id="KW-0489">Methyltransferase</keyword>
<dbReference type="PANTHER" id="PTHR43648:SF1">
    <property type="entry name" value="ELECTRON TRANSFER FLAVOPROTEIN BETA SUBUNIT LYSINE METHYLTRANSFERASE"/>
    <property type="match status" value="1"/>
</dbReference>
<keyword evidence="4 6" id="KW-0808">Transferase</keyword>
<evidence type="ECO:0000256" key="5">
    <source>
        <dbReference type="ARBA" id="ARBA00022691"/>
    </source>
</evidence>
<dbReference type="AlphaFoldDB" id="A0A926IMM1"/>
<keyword evidence="8" id="KW-1185">Reference proteome</keyword>
<evidence type="ECO:0000313" key="7">
    <source>
        <dbReference type="EMBL" id="MBC8590776.1"/>
    </source>
</evidence>
<dbReference type="GO" id="GO:0008276">
    <property type="term" value="F:protein methyltransferase activity"/>
    <property type="evidence" value="ECO:0007669"/>
    <property type="project" value="UniProtKB-UniRule"/>
</dbReference>
<evidence type="ECO:0000256" key="1">
    <source>
        <dbReference type="ARBA" id="ARBA00009741"/>
    </source>
</evidence>
<dbReference type="GO" id="GO:0005737">
    <property type="term" value="C:cytoplasm"/>
    <property type="evidence" value="ECO:0007669"/>
    <property type="project" value="UniProtKB-SubCell"/>
</dbReference>
<name>A0A926IMM1_9FIRM</name>
<dbReference type="PANTHER" id="PTHR43648">
    <property type="entry name" value="ELECTRON TRANSFER FLAVOPROTEIN BETA SUBUNIT LYSINE METHYLTRANSFERASE"/>
    <property type="match status" value="1"/>
</dbReference>
<evidence type="ECO:0000256" key="3">
    <source>
        <dbReference type="ARBA" id="ARBA00022603"/>
    </source>
</evidence>
<evidence type="ECO:0000256" key="4">
    <source>
        <dbReference type="ARBA" id="ARBA00022679"/>
    </source>
</evidence>
<feature type="binding site" evidence="6">
    <location>
        <position position="248"/>
    </location>
    <ligand>
        <name>S-adenosyl-L-methionine</name>
        <dbReference type="ChEBI" id="CHEBI:59789"/>
    </ligand>
</feature>
<comment type="function">
    <text evidence="6">Methylates ribosomal protein L11.</text>
</comment>
<dbReference type="InterPro" id="IPR004498">
    <property type="entry name" value="Ribosomal_PrmA_MeTrfase"/>
</dbReference>
<gene>
    <name evidence="6 7" type="primary">prmA</name>
    <name evidence="7" type="ORF">H8689_06465</name>
</gene>
<comment type="similarity">
    <text evidence="1 6">Belongs to the methyltransferase superfamily. PrmA family.</text>
</comment>
<keyword evidence="7" id="KW-0687">Ribonucleoprotein</keyword>
<dbReference type="EC" id="2.1.1.-" evidence="6"/>
<dbReference type="PIRSF" id="PIRSF000401">
    <property type="entry name" value="RPL11_MTase"/>
    <property type="match status" value="1"/>
</dbReference>
<dbReference type="GO" id="GO:0032259">
    <property type="term" value="P:methylation"/>
    <property type="evidence" value="ECO:0007669"/>
    <property type="project" value="UniProtKB-KW"/>
</dbReference>
<dbReference type="CDD" id="cd02440">
    <property type="entry name" value="AdoMet_MTases"/>
    <property type="match status" value="1"/>
</dbReference>
<dbReference type="RefSeq" id="WP_249323610.1">
    <property type="nucleotide sequence ID" value="NZ_JACRTK010000002.1"/>
</dbReference>
<protein>
    <recommendedName>
        <fullName evidence="6">Ribosomal protein L11 methyltransferase</fullName>
        <shortName evidence="6">L11 Mtase</shortName>
        <ecNumber evidence="6">2.1.1.-</ecNumber>
    </recommendedName>
</protein>
<comment type="caution">
    <text evidence="7">The sequence shown here is derived from an EMBL/GenBank/DDBJ whole genome shotgun (WGS) entry which is preliminary data.</text>
</comment>
<evidence type="ECO:0000256" key="2">
    <source>
        <dbReference type="ARBA" id="ARBA00022490"/>
    </source>
</evidence>
<sequence length="312" mass="34845">MKWIEVVVKTSQENEDIVSDVLYQAGAQGLAIEDPNDILELSQNQEEWDFFDINISEEDLGNIIIKAYYSESSDIKSIIDFIREKIENNSQKGEGKSYGKIVLNKVDEKDWSESWKKYYKPKRIGKRIIIKPSWEDFKCNANDLIVELDPGMAFGTGTHETTIMCTEAIESYMKPGDKVYDVGCGSGILSIVAAKLGASKVLGIDMDPNSVRISKENIIRNGVDDTIDILEGNLLDLISEKANVIVSNIIAEIIVGMSLDIKEKLTDNGIFIASGIILDKIDLVKNALLSHDFKIIETKIMNEWACIVASRN</sequence>
<dbReference type="SUPFAM" id="SSF53335">
    <property type="entry name" value="S-adenosyl-L-methionine-dependent methyltransferases"/>
    <property type="match status" value="1"/>
</dbReference>
<feature type="binding site" evidence="6">
    <location>
        <position position="183"/>
    </location>
    <ligand>
        <name>S-adenosyl-L-methionine</name>
        <dbReference type="ChEBI" id="CHEBI:59789"/>
    </ligand>
</feature>
<dbReference type="GO" id="GO:0005840">
    <property type="term" value="C:ribosome"/>
    <property type="evidence" value="ECO:0007669"/>
    <property type="project" value="UniProtKB-KW"/>
</dbReference>
<keyword evidence="5 6" id="KW-0949">S-adenosyl-L-methionine</keyword>
<keyword evidence="2 6" id="KW-0963">Cytoplasm</keyword>
<dbReference type="InterPro" id="IPR050078">
    <property type="entry name" value="Ribosomal_L11_MeTrfase_PrmA"/>
</dbReference>
<dbReference type="HAMAP" id="MF_00735">
    <property type="entry name" value="Methyltr_PrmA"/>
    <property type="match status" value="1"/>
</dbReference>
<proteinExistence type="inferred from homology"/>
<dbReference type="InterPro" id="IPR029063">
    <property type="entry name" value="SAM-dependent_MTases_sf"/>
</dbReference>
<dbReference type="EMBL" id="JACRTK010000002">
    <property type="protein sequence ID" value="MBC8590776.1"/>
    <property type="molecule type" value="Genomic_DNA"/>
</dbReference>
<comment type="catalytic activity">
    <reaction evidence="6">
        <text>L-lysyl-[protein] + 3 S-adenosyl-L-methionine = N(6),N(6),N(6)-trimethyl-L-lysyl-[protein] + 3 S-adenosyl-L-homocysteine + 3 H(+)</text>
        <dbReference type="Rhea" id="RHEA:54192"/>
        <dbReference type="Rhea" id="RHEA-COMP:9752"/>
        <dbReference type="Rhea" id="RHEA-COMP:13826"/>
        <dbReference type="ChEBI" id="CHEBI:15378"/>
        <dbReference type="ChEBI" id="CHEBI:29969"/>
        <dbReference type="ChEBI" id="CHEBI:57856"/>
        <dbReference type="ChEBI" id="CHEBI:59789"/>
        <dbReference type="ChEBI" id="CHEBI:61961"/>
    </reaction>
</comment>
<organism evidence="7 8">
    <name type="scientific">Wansuia hejianensis</name>
    <dbReference type="NCBI Taxonomy" id="2763667"/>
    <lineage>
        <taxon>Bacteria</taxon>
        <taxon>Bacillati</taxon>
        <taxon>Bacillota</taxon>
        <taxon>Clostridia</taxon>
        <taxon>Lachnospirales</taxon>
        <taxon>Lachnospiraceae</taxon>
        <taxon>Wansuia</taxon>
    </lineage>
</organism>
<dbReference type="Pfam" id="PF06325">
    <property type="entry name" value="PrmA"/>
    <property type="match status" value="1"/>
</dbReference>
<accession>A0A926IMM1</accession>
<dbReference type="NCBIfam" id="TIGR00406">
    <property type="entry name" value="prmA"/>
    <property type="match status" value="1"/>
</dbReference>
<dbReference type="Gene3D" id="3.40.50.150">
    <property type="entry name" value="Vaccinia Virus protein VP39"/>
    <property type="match status" value="1"/>
</dbReference>
<evidence type="ECO:0000256" key="6">
    <source>
        <dbReference type="HAMAP-Rule" id="MF_00735"/>
    </source>
</evidence>
<dbReference type="Proteomes" id="UP000601522">
    <property type="component" value="Unassembled WGS sequence"/>
</dbReference>